<dbReference type="PANTHER" id="PTHR45726">
    <property type="entry name" value="LEUKOTRIENE A-4 HYDROLASE"/>
    <property type="match status" value="1"/>
</dbReference>
<dbReference type="OrthoDB" id="9814383at2"/>
<dbReference type="InterPro" id="IPR034015">
    <property type="entry name" value="M1_LTA4H"/>
</dbReference>
<keyword evidence="2" id="KW-0479">Metal-binding</keyword>
<feature type="active site" description="Proton donor" evidence="1">
    <location>
        <position position="432"/>
    </location>
</feature>
<dbReference type="InterPro" id="IPR027268">
    <property type="entry name" value="Peptidase_M4/M1_CTD_sf"/>
</dbReference>
<dbReference type="PANTHER" id="PTHR45726:SF3">
    <property type="entry name" value="LEUKOTRIENE A-4 HYDROLASE"/>
    <property type="match status" value="1"/>
</dbReference>
<feature type="binding site" evidence="2">
    <location>
        <position position="374"/>
    </location>
    <ligand>
        <name>Zn(2+)</name>
        <dbReference type="ChEBI" id="CHEBI:29105"/>
        <note>catalytic</note>
    </ligand>
</feature>
<proteinExistence type="predicted"/>
<comment type="cofactor">
    <cofactor evidence="2">
        <name>Zn(2+)</name>
        <dbReference type="ChEBI" id="CHEBI:29105"/>
    </cofactor>
    <text evidence="2">Binds 1 zinc ion per subunit.</text>
</comment>
<dbReference type="SUPFAM" id="SSF55486">
    <property type="entry name" value="Metalloproteases ('zincins'), catalytic domain"/>
    <property type="match status" value="1"/>
</dbReference>
<reference evidence="5" key="1">
    <citation type="submission" date="2016-11" db="EMBL/GenBank/DDBJ databases">
        <authorList>
            <person name="Varghese N."/>
            <person name="Submissions S."/>
        </authorList>
    </citation>
    <scope>NUCLEOTIDE SEQUENCE [LARGE SCALE GENOMIC DNA]</scope>
    <source>
        <strain evidence="5">DSM 17957</strain>
    </source>
</reference>
<evidence type="ECO:0000256" key="1">
    <source>
        <dbReference type="PIRSR" id="PIRSR634015-1"/>
    </source>
</evidence>
<evidence type="ECO:0000313" key="4">
    <source>
        <dbReference type="EMBL" id="SHJ92361.1"/>
    </source>
</evidence>
<protein>
    <submittedName>
        <fullName evidence="4">Peptidase family M1</fullName>
    </submittedName>
</protein>
<dbReference type="STRING" id="1121919.SAMN02745975_03239"/>
<keyword evidence="5" id="KW-1185">Reference proteome</keyword>
<feature type="binding site" evidence="2">
    <location>
        <position position="355"/>
    </location>
    <ligand>
        <name>Zn(2+)</name>
        <dbReference type="ChEBI" id="CHEBI:29105"/>
        <note>catalytic</note>
    </ligand>
</feature>
<dbReference type="AlphaFoldDB" id="A0A1M6N9K2"/>
<evidence type="ECO:0000259" key="3">
    <source>
        <dbReference type="Pfam" id="PF01433"/>
    </source>
</evidence>
<evidence type="ECO:0000256" key="2">
    <source>
        <dbReference type="PIRSR" id="PIRSR634015-3"/>
    </source>
</evidence>
<dbReference type="GO" id="GO:0008237">
    <property type="term" value="F:metallopeptidase activity"/>
    <property type="evidence" value="ECO:0007669"/>
    <property type="project" value="InterPro"/>
</dbReference>
<dbReference type="CDD" id="cd09604">
    <property type="entry name" value="M1_APN_like"/>
    <property type="match status" value="1"/>
</dbReference>
<evidence type="ECO:0000313" key="5">
    <source>
        <dbReference type="Proteomes" id="UP000184536"/>
    </source>
</evidence>
<organism evidence="4 5">
    <name type="scientific">Geosporobacter subterraneus DSM 17957</name>
    <dbReference type="NCBI Taxonomy" id="1121919"/>
    <lineage>
        <taxon>Bacteria</taxon>
        <taxon>Bacillati</taxon>
        <taxon>Bacillota</taxon>
        <taxon>Clostridia</taxon>
        <taxon>Peptostreptococcales</taxon>
        <taxon>Thermotaleaceae</taxon>
        <taxon>Geosporobacter</taxon>
    </lineage>
</organism>
<feature type="active site" description="Proton acceptor" evidence="1">
    <location>
        <position position="352"/>
    </location>
</feature>
<dbReference type="RefSeq" id="WP_110942252.1">
    <property type="nucleotide sequence ID" value="NZ_FQZV01000053.1"/>
</dbReference>
<feature type="binding site" evidence="2">
    <location>
        <position position="351"/>
    </location>
    <ligand>
        <name>Zn(2+)</name>
        <dbReference type="ChEBI" id="CHEBI:29105"/>
        <note>catalytic</note>
    </ligand>
</feature>
<sequence>MKQYIFKVIGVFGLLIYLLSGCRAADPHPTEPQKAEQYTVVEQIQTEGKEAGMTYRLMLDFHEETQRLTGKQEILLENMDIKGPIPLQLWMNAYRYGKKGAFYFPEMRDRIFSKGDSRGYIDIKAVYLEGKAIDYEIEDQLLWIDLPQIEYSKEALHISLDLEIQVPKISHRTGSNDKALWLGNWIPTLGIYQDNQWIVSSYLPAGDPFFTQAADYRLMIATPLAYTVVGSGTEKVEILDDRKITTIEGNDIRDVALAVSRNYKEFIHRTKDGIALKLYSYSLDQKTADAYLKELEKNIDYYGRRIGPYPYEDFDVVETEFMTGGMEYPCMIMISSQNLQDFAKGSATILHETGHQWFYGILGNNQLQDPWFDEGLTTFLQKGYELQADELDAFYKKEKLQMKKALEAWENIALGENLKVYDSWSHYYRVNYRRAALMHYEIYQAMGEEKYEDFLKELYRQYQNKIVAREAFRELCYQYGGKKTVLIFDSYFKKQ</sequence>
<dbReference type="EMBL" id="FQZV01000053">
    <property type="protein sequence ID" value="SHJ92361.1"/>
    <property type="molecule type" value="Genomic_DNA"/>
</dbReference>
<dbReference type="GO" id="GO:0008270">
    <property type="term" value="F:zinc ion binding"/>
    <property type="evidence" value="ECO:0007669"/>
    <property type="project" value="InterPro"/>
</dbReference>
<dbReference type="Gene3D" id="1.10.390.10">
    <property type="entry name" value="Neutral Protease Domain 2"/>
    <property type="match status" value="1"/>
</dbReference>
<gene>
    <name evidence="4" type="ORF">SAMN02745975_03239</name>
</gene>
<dbReference type="PROSITE" id="PS51257">
    <property type="entry name" value="PROKAR_LIPOPROTEIN"/>
    <property type="match status" value="1"/>
</dbReference>
<name>A0A1M6N9K2_9FIRM</name>
<dbReference type="InterPro" id="IPR014782">
    <property type="entry name" value="Peptidase_M1_dom"/>
</dbReference>
<accession>A0A1M6N9K2</accession>
<feature type="domain" description="Peptidase M1 membrane alanine aminopeptidase" evidence="3">
    <location>
        <begin position="296"/>
        <end position="483"/>
    </location>
</feature>
<dbReference type="Proteomes" id="UP000184536">
    <property type="component" value="Unassembled WGS sequence"/>
</dbReference>
<keyword evidence="2" id="KW-0862">Zinc</keyword>
<dbReference type="Pfam" id="PF01433">
    <property type="entry name" value="Peptidase_M1"/>
    <property type="match status" value="1"/>
</dbReference>